<dbReference type="InParanoid" id="A0A1E7FB42"/>
<keyword evidence="1" id="KW-0677">Repeat</keyword>
<evidence type="ECO:0000313" key="4">
    <source>
        <dbReference type="Proteomes" id="UP000095751"/>
    </source>
</evidence>
<dbReference type="PANTHER" id="PTHR11246:SF20">
    <property type="entry name" value="TPR-CONTAINING PROTEIN DDB_G0280363"/>
    <property type="match status" value="1"/>
</dbReference>
<dbReference type="SUPFAM" id="SSF48452">
    <property type="entry name" value="TPR-like"/>
    <property type="match status" value="2"/>
</dbReference>
<feature type="compositionally biased region" description="Polar residues" evidence="2">
    <location>
        <begin position="1"/>
        <end position="18"/>
    </location>
</feature>
<evidence type="ECO:0000313" key="3">
    <source>
        <dbReference type="EMBL" id="OEU15410.1"/>
    </source>
</evidence>
<dbReference type="EMBL" id="KV784359">
    <property type="protein sequence ID" value="OEU15410.1"/>
    <property type="molecule type" value="Genomic_DNA"/>
</dbReference>
<gene>
    <name evidence="3" type="ORF">FRACYDRAFT_208926</name>
</gene>
<evidence type="ECO:0008006" key="5">
    <source>
        <dbReference type="Google" id="ProtNLM"/>
    </source>
</evidence>
<dbReference type="OrthoDB" id="440128at2759"/>
<feature type="region of interest" description="Disordered" evidence="2">
    <location>
        <begin position="1"/>
        <end position="106"/>
    </location>
</feature>
<dbReference type="InterPro" id="IPR045075">
    <property type="entry name" value="Syf1-like"/>
</dbReference>
<dbReference type="PANTHER" id="PTHR11246">
    <property type="entry name" value="PRE-MRNA SPLICING FACTOR"/>
    <property type="match status" value="1"/>
</dbReference>
<dbReference type="KEGG" id="fcy:FRACYDRAFT_208926"/>
<feature type="compositionally biased region" description="Basic residues" evidence="2">
    <location>
        <begin position="30"/>
        <end position="41"/>
    </location>
</feature>
<dbReference type="AlphaFoldDB" id="A0A1E7FB42"/>
<evidence type="ECO:0000256" key="2">
    <source>
        <dbReference type="SAM" id="MobiDB-lite"/>
    </source>
</evidence>
<dbReference type="GO" id="GO:0000398">
    <property type="term" value="P:mRNA splicing, via spliceosome"/>
    <property type="evidence" value="ECO:0007669"/>
    <property type="project" value="InterPro"/>
</dbReference>
<dbReference type="Proteomes" id="UP000095751">
    <property type="component" value="Unassembled WGS sequence"/>
</dbReference>
<dbReference type="SMART" id="SM00386">
    <property type="entry name" value="HAT"/>
    <property type="match status" value="6"/>
</dbReference>
<name>A0A1E7FB42_9STRA</name>
<reference evidence="3 4" key="1">
    <citation type="submission" date="2016-09" db="EMBL/GenBank/DDBJ databases">
        <title>Extensive genetic diversity and differential bi-allelic expression allows diatom success in the polar Southern Ocean.</title>
        <authorList>
            <consortium name="DOE Joint Genome Institute"/>
            <person name="Mock T."/>
            <person name="Otillar R.P."/>
            <person name="Strauss J."/>
            <person name="Dupont C."/>
            <person name="Frickenhaus S."/>
            <person name="Maumus F."/>
            <person name="Mcmullan M."/>
            <person name="Sanges R."/>
            <person name="Schmutz J."/>
            <person name="Toseland A."/>
            <person name="Valas R."/>
            <person name="Veluchamy A."/>
            <person name="Ward B.J."/>
            <person name="Allen A."/>
            <person name="Barry K."/>
            <person name="Falciatore A."/>
            <person name="Ferrante M."/>
            <person name="Fortunato A.E."/>
            <person name="Gloeckner G."/>
            <person name="Gruber A."/>
            <person name="Hipkin R."/>
            <person name="Janech M."/>
            <person name="Kroth P."/>
            <person name="Leese F."/>
            <person name="Lindquist E."/>
            <person name="Lyon B.R."/>
            <person name="Martin J."/>
            <person name="Mayer C."/>
            <person name="Parker M."/>
            <person name="Quesneville H."/>
            <person name="Raymond J."/>
            <person name="Uhlig C."/>
            <person name="Valentin K.U."/>
            <person name="Worden A.Z."/>
            <person name="Armbrust E.V."/>
            <person name="Bowler C."/>
            <person name="Green B."/>
            <person name="Moulton V."/>
            <person name="Van Oosterhout C."/>
            <person name="Grigoriev I."/>
        </authorList>
    </citation>
    <scope>NUCLEOTIDE SEQUENCE [LARGE SCALE GENOMIC DNA]</scope>
    <source>
        <strain evidence="3 4">CCMP1102</strain>
    </source>
</reference>
<evidence type="ECO:0000256" key="1">
    <source>
        <dbReference type="ARBA" id="ARBA00022737"/>
    </source>
</evidence>
<feature type="compositionally biased region" description="Polar residues" evidence="2">
    <location>
        <begin position="42"/>
        <end position="58"/>
    </location>
</feature>
<dbReference type="InterPro" id="IPR003107">
    <property type="entry name" value="HAT"/>
</dbReference>
<sequence>MDGSQSNAFNPQQRQSPFAPTVGRPPSRGKNQRKNVSRKWSNKNQQKNTNANISNNDKGVQRVDSVSSVASGGKKSSTSTKGGKKKHETKDRSTPTQSERSLNTPVEEIADQTNALHVEAEDPADAKRAELTESPATRSSFKDFYRRLRAEERLSFKDAEKYAMSSLSDGSLPESIHWRVFLELADLAKRSNRFEEARNLYQQVYTLQPYASQGWLEFSKLEEECGNMNACAKILFAGLEYCEYSENLLTRAIKHEEKRGNISRARELLSRLKHVGIEKVWRTVLEGAMLEARAGNDVMARRVLKYLMHHVPWYGPLYLEAYKLEKDLGHSKEALAVVERGLDAIPRYGPLWFGAFRLCEELDLEDHIYRLPQSMAMIDRATLSISKELIWKVHLEAAQMLERSSTENLDSSTDPTFLQVMEMSRKRFALTMISCPPNLRWKVWLAAGRMEVAAGNSDIARRLFLRAHRVVPDKGRAVALLECARLEEFVGDVKLANAILCRSRNVGGSDWKVWLESVMLAIRNGNYTKAIALSQKALRQHSGTGRLWASLIQLRHLADVEEAQFESLALALNAVPKSGEVWCEGARIHLNPFSHTFDLHRANRHLYFATKFTPQYGDGFLETLRLLILDQLFHGFFDISRLELRCANADPNYGPVWFHCRSGPTETARNVLARAVNLILDEVKIHANLYIIAFIRRFAVISRITQTGEQRSKQEGRSTSSWEKLLDQELLSAPSLKVIIENGTKNTNIGVELLESSIPPSNFIAGIVELSQHHPIQNLTLSERRKVLFGADSLFS</sequence>
<dbReference type="InterPro" id="IPR011990">
    <property type="entry name" value="TPR-like_helical_dom_sf"/>
</dbReference>
<accession>A0A1E7FB42</accession>
<protein>
    <recommendedName>
        <fullName evidence="5">TPR-like protein</fullName>
    </recommendedName>
</protein>
<keyword evidence="4" id="KW-1185">Reference proteome</keyword>
<feature type="compositionally biased region" description="Polar residues" evidence="2">
    <location>
        <begin position="94"/>
        <end position="104"/>
    </location>
</feature>
<feature type="compositionally biased region" description="Low complexity" evidence="2">
    <location>
        <begin position="65"/>
        <end position="81"/>
    </location>
</feature>
<organism evidence="3 4">
    <name type="scientific">Fragilariopsis cylindrus CCMP1102</name>
    <dbReference type="NCBI Taxonomy" id="635003"/>
    <lineage>
        <taxon>Eukaryota</taxon>
        <taxon>Sar</taxon>
        <taxon>Stramenopiles</taxon>
        <taxon>Ochrophyta</taxon>
        <taxon>Bacillariophyta</taxon>
        <taxon>Bacillariophyceae</taxon>
        <taxon>Bacillariophycidae</taxon>
        <taxon>Bacillariales</taxon>
        <taxon>Bacillariaceae</taxon>
        <taxon>Fragilariopsis</taxon>
    </lineage>
</organism>
<dbReference type="Gene3D" id="1.25.40.10">
    <property type="entry name" value="Tetratricopeptide repeat domain"/>
    <property type="match status" value="2"/>
</dbReference>
<proteinExistence type="predicted"/>